<gene>
    <name evidence="2" type="ORF">RhiirA4_432234</name>
</gene>
<evidence type="ECO:0000256" key="1">
    <source>
        <dbReference type="SAM" id="Coils"/>
    </source>
</evidence>
<accession>A0A2I1HT96</accession>
<proteinExistence type="predicted"/>
<evidence type="ECO:0000313" key="2">
    <source>
        <dbReference type="EMBL" id="PKY62033.1"/>
    </source>
</evidence>
<dbReference type="VEuPathDB" id="FungiDB:RhiirFUN_023606"/>
<keyword evidence="3" id="KW-1185">Reference proteome</keyword>
<comment type="caution">
    <text evidence="2">The sequence shown here is derived from an EMBL/GenBank/DDBJ whole genome shotgun (WGS) entry which is preliminary data.</text>
</comment>
<sequence>MVKLDWSLNSSIDHKIVRTLSNMRWRNSNETPEMWCDRIRAPFKKILEENSGFFSKNEYIQMQGKRTIDGKRSQCPVYFSNYIYCTVCDSLVFIPDNRKINLTFSVSADNHLKRCIAENARSISGECAKREEFLHVIARKENSIRHAKREILRHEADIMRIQLELSPQPQSLSHSEKDKLASISYDYNHISYETYRAGAASAVKDDTNPYEYNREISYSCYYFCANFCMQFFCAQSTETLMFHPDYKYITDKLPVSLKKRAYRRLLYNSRNPIPPDQISEKCDQIEDYLRHTLEIYQTSLDRKRKTMNCKSTVNPDPPEQDKHSDSELFTYELAILKRQLLEHNRVTFDRFMQDLTKTHEKQIEANRESRLAIEDLKMKVREAETILAYLASHRSAAIP</sequence>
<dbReference type="Proteomes" id="UP000234323">
    <property type="component" value="Unassembled WGS sequence"/>
</dbReference>
<feature type="coiled-coil region" evidence="1">
    <location>
        <begin position="137"/>
        <end position="164"/>
    </location>
</feature>
<organism evidence="2 3">
    <name type="scientific">Rhizophagus irregularis</name>
    <dbReference type="NCBI Taxonomy" id="588596"/>
    <lineage>
        <taxon>Eukaryota</taxon>
        <taxon>Fungi</taxon>
        <taxon>Fungi incertae sedis</taxon>
        <taxon>Mucoromycota</taxon>
        <taxon>Glomeromycotina</taxon>
        <taxon>Glomeromycetes</taxon>
        <taxon>Glomerales</taxon>
        <taxon>Glomeraceae</taxon>
        <taxon>Rhizophagus</taxon>
    </lineage>
</organism>
<dbReference type="VEuPathDB" id="FungiDB:FUN_015500"/>
<dbReference type="AlphaFoldDB" id="A0A2I1HT96"/>
<protein>
    <submittedName>
        <fullName evidence="2">Uncharacterized protein</fullName>
    </submittedName>
</protein>
<reference evidence="2 3" key="1">
    <citation type="submission" date="2015-10" db="EMBL/GenBank/DDBJ databases">
        <title>Genome analyses suggest a sexual origin of heterokaryosis in a supposedly ancient asexual fungus.</title>
        <authorList>
            <person name="Ropars J."/>
            <person name="Sedzielewska K."/>
            <person name="Noel J."/>
            <person name="Charron P."/>
            <person name="Farinelli L."/>
            <person name="Marton T."/>
            <person name="Kruger M."/>
            <person name="Pelin A."/>
            <person name="Brachmann A."/>
            <person name="Corradi N."/>
        </authorList>
    </citation>
    <scope>NUCLEOTIDE SEQUENCE [LARGE SCALE GENOMIC DNA]</scope>
    <source>
        <strain evidence="2 3">A4</strain>
    </source>
</reference>
<dbReference type="EMBL" id="LLXI01006271">
    <property type="protein sequence ID" value="PKY62033.1"/>
    <property type="molecule type" value="Genomic_DNA"/>
</dbReference>
<evidence type="ECO:0000313" key="3">
    <source>
        <dbReference type="Proteomes" id="UP000234323"/>
    </source>
</evidence>
<keyword evidence="1" id="KW-0175">Coiled coil</keyword>
<name>A0A2I1HT96_9GLOM</name>
<dbReference type="VEuPathDB" id="FungiDB:FUN_015501"/>